<dbReference type="AlphaFoldDB" id="G6AVC9"/>
<dbReference type="Proteomes" id="UP000004407">
    <property type="component" value="Unassembled WGS sequence"/>
</dbReference>
<evidence type="ECO:0000313" key="2">
    <source>
        <dbReference type="Proteomes" id="UP000004407"/>
    </source>
</evidence>
<gene>
    <name evidence="1" type="ORF">HMPREF0673_00564</name>
</gene>
<accession>G6AVC9</accession>
<name>G6AVC9_9BACT</name>
<dbReference type="HOGENOM" id="CLU_204381_0_0_10"/>
<dbReference type="eggNOG" id="ENOG502ZU1D">
    <property type="taxonomic scope" value="Bacteria"/>
</dbReference>
<evidence type="ECO:0000313" key="1">
    <source>
        <dbReference type="EMBL" id="EHJ41626.1"/>
    </source>
</evidence>
<dbReference type="RefSeq" id="WP_007897525.1">
    <property type="nucleotide sequence ID" value="NZ_JH379377.1"/>
</dbReference>
<organism evidence="1 2">
    <name type="scientific">Leyella stercorea DSM 18206</name>
    <dbReference type="NCBI Taxonomy" id="1002367"/>
    <lineage>
        <taxon>Bacteria</taxon>
        <taxon>Pseudomonadati</taxon>
        <taxon>Bacteroidota</taxon>
        <taxon>Bacteroidia</taxon>
        <taxon>Bacteroidales</taxon>
        <taxon>Prevotellaceae</taxon>
        <taxon>Leyella</taxon>
    </lineage>
</organism>
<comment type="caution">
    <text evidence="1">The sequence shown here is derived from an EMBL/GenBank/DDBJ whole genome shotgun (WGS) entry which is preliminary data.</text>
</comment>
<reference evidence="1 2" key="1">
    <citation type="submission" date="2011-08" db="EMBL/GenBank/DDBJ databases">
        <authorList>
            <person name="Weinstock G."/>
            <person name="Sodergren E."/>
            <person name="Clifton S."/>
            <person name="Fulton L."/>
            <person name="Fulton B."/>
            <person name="Courtney L."/>
            <person name="Fronick C."/>
            <person name="Harrison M."/>
            <person name="Strong C."/>
            <person name="Farmer C."/>
            <person name="Delahaunty K."/>
            <person name="Markovic C."/>
            <person name="Hall O."/>
            <person name="Minx P."/>
            <person name="Tomlinson C."/>
            <person name="Mitreva M."/>
            <person name="Hou S."/>
            <person name="Chen J."/>
            <person name="Wollam A."/>
            <person name="Pepin K.H."/>
            <person name="Johnson M."/>
            <person name="Bhonagiri V."/>
            <person name="Zhang X."/>
            <person name="Suruliraj S."/>
            <person name="Warren W."/>
            <person name="Chinwalla A."/>
            <person name="Mardis E.R."/>
            <person name="Wilson R.K."/>
        </authorList>
    </citation>
    <scope>NUCLEOTIDE SEQUENCE [LARGE SCALE GENOMIC DNA]</scope>
    <source>
        <strain evidence="1 2">DSM 18206</strain>
    </source>
</reference>
<dbReference type="GeneID" id="78336403"/>
<dbReference type="EMBL" id="AFZZ01000055">
    <property type="protein sequence ID" value="EHJ41626.1"/>
    <property type="molecule type" value="Genomic_DNA"/>
</dbReference>
<dbReference type="PATRIC" id="fig|1002367.3.peg.448"/>
<sequence length="78" mass="9099">MEAKYVLILDFTIGCLNIIELTDEELKASEKYEDFSDFLSTLEDKYSFRLSNSQWMTTETLSIYHYKDGKEVADAELV</sequence>
<proteinExistence type="predicted"/>
<protein>
    <submittedName>
        <fullName evidence="1">Uncharacterized protein</fullName>
    </submittedName>
</protein>